<dbReference type="InterPro" id="IPR002104">
    <property type="entry name" value="Integrase_catalytic"/>
</dbReference>
<dbReference type="PANTHER" id="PTHR30349">
    <property type="entry name" value="PHAGE INTEGRASE-RELATED"/>
    <property type="match status" value="1"/>
</dbReference>
<dbReference type="Gene3D" id="1.10.443.10">
    <property type="entry name" value="Intergrase catalytic core"/>
    <property type="match status" value="1"/>
</dbReference>
<dbReference type="InterPro" id="IPR050090">
    <property type="entry name" value="Tyrosine_recombinase_XerCD"/>
</dbReference>
<feature type="domain" description="Core-binding (CB)" evidence="7">
    <location>
        <begin position="1"/>
        <end position="86"/>
    </location>
</feature>
<evidence type="ECO:0000256" key="2">
    <source>
        <dbReference type="ARBA" id="ARBA00022908"/>
    </source>
</evidence>
<dbReference type="Gene3D" id="1.10.150.130">
    <property type="match status" value="1"/>
</dbReference>
<dbReference type="KEGG" id="mcos:GM418_14495"/>
<dbReference type="InterPro" id="IPR004107">
    <property type="entry name" value="Integrase_SAM-like_N"/>
</dbReference>
<evidence type="ECO:0000313" key="8">
    <source>
        <dbReference type="EMBL" id="QGY44832.1"/>
    </source>
</evidence>
<dbReference type="InterPro" id="IPR013762">
    <property type="entry name" value="Integrase-like_cat_sf"/>
</dbReference>
<dbReference type="CDD" id="cd00397">
    <property type="entry name" value="DNA_BRE_C"/>
    <property type="match status" value="1"/>
</dbReference>
<keyword evidence="2" id="KW-0229">DNA integration</keyword>
<dbReference type="PANTHER" id="PTHR30349:SF64">
    <property type="entry name" value="PROPHAGE INTEGRASE INTD-RELATED"/>
    <property type="match status" value="1"/>
</dbReference>
<proteinExistence type="inferred from homology"/>
<evidence type="ECO:0000256" key="4">
    <source>
        <dbReference type="ARBA" id="ARBA00023172"/>
    </source>
</evidence>
<dbReference type="GO" id="GO:0006310">
    <property type="term" value="P:DNA recombination"/>
    <property type="evidence" value="ECO:0007669"/>
    <property type="project" value="UniProtKB-KW"/>
</dbReference>
<dbReference type="Proteomes" id="UP000428260">
    <property type="component" value="Chromosome"/>
</dbReference>
<sequence length="297" mass="35356">MEILKLHERFCQHSLVFKGNTPRTIYWFKTDIKWFLKFYPDIETIDQITRERIEDWVLDGKLEKNWTAQTIKLRLQSMSSFLKWAVQQDYIKENPCDKIPKPRLPKSIPKHLTQDQAERLMDWTRNYPYEYKFDRKRAIAIMGTFLYTGIRKAELANLKMEDVDLVDKTLYVRNGKCAKDRLIPLHPLLIMYLEDYLKDRKRLKKTTPFFFTAMRQDSKMGDPVVKRLFEKIQKRSGIKFYPHLLRHTFATLMLEGGCNLYALSRMLGHSDIKTTTIYLAATKAHLEDQIGKHPLNF</sequence>
<dbReference type="SUPFAM" id="SSF56349">
    <property type="entry name" value="DNA breaking-rejoining enzymes"/>
    <property type="match status" value="1"/>
</dbReference>
<evidence type="ECO:0000259" key="6">
    <source>
        <dbReference type="PROSITE" id="PS51898"/>
    </source>
</evidence>
<keyword evidence="9" id="KW-1185">Reference proteome</keyword>
<dbReference type="Pfam" id="PF13495">
    <property type="entry name" value="Phage_int_SAM_4"/>
    <property type="match status" value="1"/>
</dbReference>
<name>A0A6I6JXG7_9BACT</name>
<evidence type="ECO:0000256" key="5">
    <source>
        <dbReference type="PROSITE-ProRule" id="PRU01248"/>
    </source>
</evidence>
<dbReference type="RefSeq" id="WP_158867513.1">
    <property type="nucleotide sequence ID" value="NZ_CP046401.1"/>
</dbReference>
<dbReference type="Pfam" id="PF00589">
    <property type="entry name" value="Phage_integrase"/>
    <property type="match status" value="1"/>
</dbReference>
<dbReference type="GO" id="GO:0003677">
    <property type="term" value="F:DNA binding"/>
    <property type="evidence" value="ECO:0007669"/>
    <property type="project" value="UniProtKB-UniRule"/>
</dbReference>
<evidence type="ECO:0000313" key="9">
    <source>
        <dbReference type="Proteomes" id="UP000428260"/>
    </source>
</evidence>
<feature type="domain" description="Tyr recombinase" evidence="6">
    <location>
        <begin position="107"/>
        <end position="291"/>
    </location>
</feature>
<evidence type="ECO:0000256" key="3">
    <source>
        <dbReference type="ARBA" id="ARBA00023125"/>
    </source>
</evidence>
<dbReference type="GO" id="GO:0015074">
    <property type="term" value="P:DNA integration"/>
    <property type="evidence" value="ECO:0007669"/>
    <property type="project" value="UniProtKB-KW"/>
</dbReference>
<dbReference type="InterPro" id="IPR010998">
    <property type="entry name" value="Integrase_recombinase_N"/>
</dbReference>
<dbReference type="PROSITE" id="PS51900">
    <property type="entry name" value="CB"/>
    <property type="match status" value="1"/>
</dbReference>
<gene>
    <name evidence="8" type="ORF">GM418_14495</name>
</gene>
<evidence type="ECO:0000259" key="7">
    <source>
        <dbReference type="PROSITE" id="PS51900"/>
    </source>
</evidence>
<keyword evidence="3 5" id="KW-0238">DNA-binding</keyword>
<accession>A0A6I6JXG7</accession>
<dbReference type="InterPro" id="IPR044068">
    <property type="entry name" value="CB"/>
</dbReference>
<dbReference type="PROSITE" id="PS51898">
    <property type="entry name" value="TYR_RECOMBINASE"/>
    <property type="match status" value="1"/>
</dbReference>
<evidence type="ECO:0000256" key="1">
    <source>
        <dbReference type="ARBA" id="ARBA00008857"/>
    </source>
</evidence>
<organism evidence="8 9">
    <name type="scientific">Maribellus comscasis</name>
    <dbReference type="NCBI Taxonomy" id="2681766"/>
    <lineage>
        <taxon>Bacteria</taxon>
        <taxon>Pseudomonadati</taxon>
        <taxon>Bacteroidota</taxon>
        <taxon>Bacteroidia</taxon>
        <taxon>Marinilabiliales</taxon>
        <taxon>Prolixibacteraceae</taxon>
        <taxon>Maribellus</taxon>
    </lineage>
</organism>
<protein>
    <submittedName>
        <fullName evidence="8">Tyrosine-type recombinase/integrase</fullName>
    </submittedName>
</protein>
<dbReference type="AlphaFoldDB" id="A0A6I6JXG7"/>
<keyword evidence="4" id="KW-0233">DNA recombination</keyword>
<comment type="similarity">
    <text evidence="1">Belongs to the 'phage' integrase family.</text>
</comment>
<reference evidence="8 9" key="1">
    <citation type="submission" date="2019-11" db="EMBL/GenBank/DDBJ databases">
        <authorList>
            <person name="Zheng R.K."/>
            <person name="Sun C.M."/>
        </authorList>
    </citation>
    <scope>NUCLEOTIDE SEQUENCE [LARGE SCALE GENOMIC DNA]</scope>
    <source>
        <strain evidence="8 9">WC007</strain>
    </source>
</reference>
<dbReference type="InterPro" id="IPR011010">
    <property type="entry name" value="DNA_brk_join_enz"/>
</dbReference>
<dbReference type="EMBL" id="CP046401">
    <property type="protein sequence ID" value="QGY44832.1"/>
    <property type="molecule type" value="Genomic_DNA"/>
</dbReference>